<dbReference type="EMBL" id="JAYMYS010000009">
    <property type="protein sequence ID" value="KAK7380025.1"/>
    <property type="molecule type" value="Genomic_DNA"/>
</dbReference>
<reference evidence="1 2" key="1">
    <citation type="submission" date="2024-01" db="EMBL/GenBank/DDBJ databases">
        <title>The genomes of 5 underutilized Papilionoideae crops provide insights into root nodulation and disease resistanc.</title>
        <authorList>
            <person name="Jiang F."/>
        </authorList>
    </citation>
    <scope>NUCLEOTIDE SEQUENCE [LARGE SCALE GENOMIC DNA]</scope>
    <source>
        <strain evidence="1">DUOXIRENSHENG_FW03</strain>
        <tissue evidence="1">Leaves</tissue>
    </source>
</reference>
<dbReference type="AlphaFoldDB" id="A0AAN9NVC9"/>
<dbReference type="Proteomes" id="UP001386955">
    <property type="component" value="Unassembled WGS sequence"/>
</dbReference>
<sequence length="103" mass="11088">MARSRIKGNCVALAAPSALRLPPSPPSLMIYILPFLLPNTLSSTHANFNASAHDIHAFKPEDVYVEDGELEMREKSAVGGGAAVIEEVNSRKEKGVSSKSQRL</sequence>
<evidence type="ECO:0000313" key="1">
    <source>
        <dbReference type="EMBL" id="KAK7380025.1"/>
    </source>
</evidence>
<proteinExistence type="predicted"/>
<comment type="caution">
    <text evidence="1">The sequence shown here is derived from an EMBL/GenBank/DDBJ whole genome shotgun (WGS) entry which is preliminary data.</text>
</comment>
<evidence type="ECO:0000313" key="2">
    <source>
        <dbReference type="Proteomes" id="UP001386955"/>
    </source>
</evidence>
<organism evidence="1 2">
    <name type="scientific">Psophocarpus tetragonolobus</name>
    <name type="common">Winged bean</name>
    <name type="synonym">Dolichos tetragonolobus</name>
    <dbReference type="NCBI Taxonomy" id="3891"/>
    <lineage>
        <taxon>Eukaryota</taxon>
        <taxon>Viridiplantae</taxon>
        <taxon>Streptophyta</taxon>
        <taxon>Embryophyta</taxon>
        <taxon>Tracheophyta</taxon>
        <taxon>Spermatophyta</taxon>
        <taxon>Magnoliopsida</taxon>
        <taxon>eudicotyledons</taxon>
        <taxon>Gunneridae</taxon>
        <taxon>Pentapetalae</taxon>
        <taxon>rosids</taxon>
        <taxon>fabids</taxon>
        <taxon>Fabales</taxon>
        <taxon>Fabaceae</taxon>
        <taxon>Papilionoideae</taxon>
        <taxon>50 kb inversion clade</taxon>
        <taxon>NPAAA clade</taxon>
        <taxon>indigoferoid/millettioid clade</taxon>
        <taxon>Phaseoleae</taxon>
        <taxon>Psophocarpus</taxon>
    </lineage>
</organism>
<protein>
    <submittedName>
        <fullName evidence="1">Uncharacterized protein</fullName>
    </submittedName>
</protein>
<gene>
    <name evidence="1" type="ORF">VNO78_32368</name>
</gene>
<accession>A0AAN9NVC9</accession>
<name>A0AAN9NVC9_PSOTE</name>
<keyword evidence="2" id="KW-1185">Reference proteome</keyword>